<evidence type="ECO:0000313" key="2">
    <source>
        <dbReference type="Proteomes" id="UP001500368"/>
    </source>
</evidence>
<dbReference type="InterPro" id="IPR006059">
    <property type="entry name" value="SBP"/>
</dbReference>
<dbReference type="SUPFAM" id="SSF53850">
    <property type="entry name" value="Periplasmic binding protein-like II"/>
    <property type="match status" value="1"/>
</dbReference>
<dbReference type="Proteomes" id="UP001500368">
    <property type="component" value="Unassembled WGS sequence"/>
</dbReference>
<evidence type="ECO:0000313" key="1">
    <source>
        <dbReference type="EMBL" id="GAA4913450.1"/>
    </source>
</evidence>
<proteinExistence type="predicted"/>
<gene>
    <name evidence="1" type="ORF">GCM10025790_05310</name>
</gene>
<dbReference type="Gene3D" id="3.40.190.10">
    <property type="entry name" value="Periplasmic binding protein-like II"/>
    <property type="match status" value="2"/>
</dbReference>
<organism evidence="1 2">
    <name type="scientific">Nesterenkonia rhizosphaerae</name>
    <dbReference type="NCBI Taxonomy" id="1348272"/>
    <lineage>
        <taxon>Bacteria</taxon>
        <taxon>Bacillati</taxon>
        <taxon>Actinomycetota</taxon>
        <taxon>Actinomycetes</taxon>
        <taxon>Micrococcales</taxon>
        <taxon>Micrococcaceae</taxon>
        <taxon>Nesterenkonia</taxon>
    </lineage>
</organism>
<accession>A0ABP9FR63</accession>
<dbReference type="EMBL" id="BAABLW010000002">
    <property type="protein sequence ID" value="GAA4913450.1"/>
    <property type="molecule type" value="Genomic_DNA"/>
</dbReference>
<dbReference type="PANTHER" id="PTHR43649:SF11">
    <property type="entry name" value="ABC TRANSPORTER SUBSTRATE-BINDING PROTEIN YESO-RELATED"/>
    <property type="match status" value="1"/>
</dbReference>
<keyword evidence="2" id="KW-1185">Reference proteome</keyword>
<sequence length="402" mass="44544">MPPMEMRPPQLRMAWWGADYRNSLTFEMIEICEAEAGVRISPEHTDWEGYWDQLATQTAGGNAPDIMQMDDTYLREYADRDLLMDLSDVDLSAMDEDAIANGYTEEHGQVGVTTGINAMAVLANPEVFESLGRDLPDDTTWTWDDFHDLVVDMTEELGPGAYGDAGPVQPVSFQLWLRQQGLHLTTEEGELGFEPEDLAAYFEQELQLVLDGGYPSAELMQEEGNKLPGETMFEVGDQAMARYWSNQMTGVSEQSGVDMVPLRWPSTSGTSAENGLWFKSTMLWSGSANTAHPEAVQSFISCLVNNEEAGLVQGMDRGLPANENVREAVRAGLEGQDLIAAEFLEEIEDDVNAQVPEPVPAMGSGGIQEVLRRYSEEVYFQRMTPIEAAEAAHQEADRHIGN</sequence>
<reference evidence="2" key="1">
    <citation type="journal article" date="2019" name="Int. J. Syst. Evol. Microbiol.">
        <title>The Global Catalogue of Microorganisms (GCM) 10K type strain sequencing project: providing services to taxonomists for standard genome sequencing and annotation.</title>
        <authorList>
            <consortium name="The Broad Institute Genomics Platform"/>
            <consortium name="The Broad Institute Genome Sequencing Center for Infectious Disease"/>
            <person name="Wu L."/>
            <person name="Ma J."/>
        </authorList>
    </citation>
    <scope>NUCLEOTIDE SEQUENCE [LARGE SCALE GENOMIC DNA]</scope>
    <source>
        <strain evidence="2">JCM 19129</strain>
    </source>
</reference>
<protein>
    <submittedName>
        <fullName evidence="1">Extracellular solute-binding protein</fullName>
    </submittedName>
</protein>
<dbReference type="InterPro" id="IPR050490">
    <property type="entry name" value="Bact_solute-bd_prot1"/>
</dbReference>
<name>A0ABP9FR63_9MICC</name>
<comment type="caution">
    <text evidence="1">The sequence shown here is derived from an EMBL/GenBank/DDBJ whole genome shotgun (WGS) entry which is preliminary data.</text>
</comment>
<dbReference type="PANTHER" id="PTHR43649">
    <property type="entry name" value="ARABINOSE-BINDING PROTEIN-RELATED"/>
    <property type="match status" value="1"/>
</dbReference>
<dbReference type="Pfam" id="PF13416">
    <property type="entry name" value="SBP_bac_8"/>
    <property type="match status" value="1"/>
</dbReference>